<sequence length="95" mass="10670">MKTVSLTSLSNTLNVLCLCAFSLKETITASHDHEDCIPYNYKLIQHAGRHVVLCILRDGNYQPTASHDHEDCITYKLIQHVECLVSLCILLDGNN</sequence>
<evidence type="ECO:0000313" key="2">
    <source>
        <dbReference type="EMBL" id="KAK3724573.1"/>
    </source>
</evidence>
<reference evidence="2" key="1">
    <citation type="journal article" date="2023" name="G3 (Bethesda)">
        <title>A reference genome for the long-term kleptoplast-retaining sea slug Elysia crispata morphotype clarki.</title>
        <authorList>
            <person name="Eastman K.E."/>
            <person name="Pendleton A.L."/>
            <person name="Shaikh M.A."/>
            <person name="Suttiyut T."/>
            <person name="Ogas R."/>
            <person name="Tomko P."/>
            <person name="Gavelis G."/>
            <person name="Widhalm J.R."/>
            <person name="Wisecaver J.H."/>
        </authorList>
    </citation>
    <scope>NUCLEOTIDE SEQUENCE</scope>
    <source>
        <strain evidence="2">ECLA1</strain>
    </source>
</reference>
<keyword evidence="1" id="KW-0732">Signal</keyword>
<feature type="chain" id="PRO_5042175019" description="Secreted protein" evidence="1">
    <location>
        <begin position="30"/>
        <end position="95"/>
    </location>
</feature>
<evidence type="ECO:0008006" key="4">
    <source>
        <dbReference type="Google" id="ProtNLM"/>
    </source>
</evidence>
<gene>
    <name evidence="2" type="ORF">RRG08_036551</name>
</gene>
<proteinExistence type="predicted"/>
<protein>
    <recommendedName>
        <fullName evidence="4">Secreted protein</fullName>
    </recommendedName>
</protein>
<keyword evidence="3" id="KW-1185">Reference proteome</keyword>
<feature type="signal peptide" evidence="1">
    <location>
        <begin position="1"/>
        <end position="29"/>
    </location>
</feature>
<dbReference type="EMBL" id="JAWDGP010007343">
    <property type="protein sequence ID" value="KAK3724573.1"/>
    <property type="molecule type" value="Genomic_DNA"/>
</dbReference>
<organism evidence="2 3">
    <name type="scientific">Elysia crispata</name>
    <name type="common">lettuce slug</name>
    <dbReference type="NCBI Taxonomy" id="231223"/>
    <lineage>
        <taxon>Eukaryota</taxon>
        <taxon>Metazoa</taxon>
        <taxon>Spiralia</taxon>
        <taxon>Lophotrochozoa</taxon>
        <taxon>Mollusca</taxon>
        <taxon>Gastropoda</taxon>
        <taxon>Heterobranchia</taxon>
        <taxon>Euthyneura</taxon>
        <taxon>Panpulmonata</taxon>
        <taxon>Sacoglossa</taxon>
        <taxon>Placobranchoidea</taxon>
        <taxon>Plakobranchidae</taxon>
        <taxon>Elysia</taxon>
    </lineage>
</organism>
<evidence type="ECO:0000313" key="3">
    <source>
        <dbReference type="Proteomes" id="UP001283361"/>
    </source>
</evidence>
<dbReference type="Proteomes" id="UP001283361">
    <property type="component" value="Unassembled WGS sequence"/>
</dbReference>
<evidence type="ECO:0000256" key="1">
    <source>
        <dbReference type="SAM" id="SignalP"/>
    </source>
</evidence>
<dbReference type="AlphaFoldDB" id="A0AAE0XZ41"/>
<accession>A0AAE0XZ41</accession>
<comment type="caution">
    <text evidence="2">The sequence shown here is derived from an EMBL/GenBank/DDBJ whole genome shotgun (WGS) entry which is preliminary data.</text>
</comment>
<name>A0AAE0XZ41_9GAST</name>